<protein>
    <submittedName>
        <fullName evidence="2">Uncharacterized protein</fullName>
    </submittedName>
</protein>
<feature type="compositionally biased region" description="Basic and acidic residues" evidence="1">
    <location>
        <begin position="39"/>
        <end position="52"/>
    </location>
</feature>
<evidence type="ECO:0000256" key="1">
    <source>
        <dbReference type="SAM" id="MobiDB-lite"/>
    </source>
</evidence>
<dbReference type="AlphaFoldDB" id="A0AAV9S5S7"/>
<proteinExistence type="predicted"/>
<keyword evidence="3" id="KW-1185">Reference proteome</keyword>
<dbReference type="Proteomes" id="UP001311232">
    <property type="component" value="Unassembled WGS sequence"/>
</dbReference>
<gene>
    <name evidence="2" type="ORF">CRENBAI_006924</name>
</gene>
<dbReference type="EMBL" id="JAHHUM010000881">
    <property type="protein sequence ID" value="KAK5616564.1"/>
    <property type="molecule type" value="Genomic_DNA"/>
</dbReference>
<name>A0AAV9S5S7_9TELE</name>
<feature type="compositionally biased region" description="Basic and acidic residues" evidence="1">
    <location>
        <begin position="68"/>
        <end position="88"/>
    </location>
</feature>
<sequence length="116" mass="12588">MLGGLRLQPASRFGLPGGRQAECRAARRPQSEVQAARDSAAEMPRRSPRSEEVCESCDVEAGVSEVCRAKPEPQRKLGSRRGSERTTSGDRSGGIDPIPQPRIRPVRLNAKVQILG</sequence>
<comment type="caution">
    <text evidence="2">The sequence shown here is derived from an EMBL/GenBank/DDBJ whole genome shotgun (WGS) entry which is preliminary data.</text>
</comment>
<organism evidence="2 3">
    <name type="scientific">Crenichthys baileyi</name>
    <name type="common">White River springfish</name>
    <dbReference type="NCBI Taxonomy" id="28760"/>
    <lineage>
        <taxon>Eukaryota</taxon>
        <taxon>Metazoa</taxon>
        <taxon>Chordata</taxon>
        <taxon>Craniata</taxon>
        <taxon>Vertebrata</taxon>
        <taxon>Euteleostomi</taxon>
        <taxon>Actinopterygii</taxon>
        <taxon>Neopterygii</taxon>
        <taxon>Teleostei</taxon>
        <taxon>Neoteleostei</taxon>
        <taxon>Acanthomorphata</taxon>
        <taxon>Ovalentaria</taxon>
        <taxon>Atherinomorphae</taxon>
        <taxon>Cyprinodontiformes</taxon>
        <taxon>Goodeidae</taxon>
        <taxon>Crenichthys</taxon>
    </lineage>
</organism>
<reference evidence="2 3" key="1">
    <citation type="submission" date="2021-06" db="EMBL/GenBank/DDBJ databases">
        <authorList>
            <person name="Palmer J.M."/>
        </authorList>
    </citation>
    <scope>NUCLEOTIDE SEQUENCE [LARGE SCALE GENOMIC DNA]</scope>
    <source>
        <strain evidence="2 3">MEX-2019</strain>
        <tissue evidence="2">Muscle</tissue>
    </source>
</reference>
<feature type="region of interest" description="Disordered" evidence="1">
    <location>
        <begin position="1"/>
        <end position="53"/>
    </location>
</feature>
<evidence type="ECO:0000313" key="2">
    <source>
        <dbReference type="EMBL" id="KAK5616564.1"/>
    </source>
</evidence>
<feature type="region of interest" description="Disordered" evidence="1">
    <location>
        <begin position="68"/>
        <end position="104"/>
    </location>
</feature>
<accession>A0AAV9S5S7</accession>
<evidence type="ECO:0000313" key="3">
    <source>
        <dbReference type="Proteomes" id="UP001311232"/>
    </source>
</evidence>